<protein>
    <recommendedName>
        <fullName evidence="5">Frequency clock protein</fullName>
    </recommendedName>
</protein>
<dbReference type="GO" id="GO:0005737">
    <property type="term" value="C:cytoplasm"/>
    <property type="evidence" value="ECO:0007669"/>
    <property type="project" value="InterPro"/>
</dbReference>
<feature type="compositionally biased region" description="Polar residues" evidence="2">
    <location>
        <begin position="685"/>
        <end position="701"/>
    </location>
</feature>
<feature type="compositionally biased region" description="Basic and acidic residues" evidence="2">
    <location>
        <begin position="645"/>
        <end position="658"/>
    </location>
</feature>
<name>A0A6G1LLC3_9PEZI</name>
<evidence type="ECO:0000256" key="1">
    <source>
        <dbReference type="SAM" id="Coils"/>
    </source>
</evidence>
<reference evidence="3" key="1">
    <citation type="journal article" date="2020" name="Stud. Mycol.">
        <title>101 Dothideomycetes genomes: a test case for predicting lifestyles and emergence of pathogens.</title>
        <authorList>
            <person name="Haridas S."/>
            <person name="Albert R."/>
            <person name="Binder M."/>
            <person name="Bloem J."/>
            <person name="Labutti K."/>
            <person name="Salamov A."/>
            <person name="Andreopoulos B."/>
            <person name="Baker S."/>
            <person name="Barry K."/>
            <person name="Bills G."/>
            <person name="Bluhm B."/>
            <person name="Cannon C."/>
            <person name="Castanera R."/>
            <person name="Culley D."/>
            <person name="Daum C."/>
            <person name="Ezra D."/>
            <person name="Gonzalez J."/>
            <person name="Henrissat B."/>
            <person name="Kuo A."/>
            <person name="Liang C."/>
            <person name="Lipzen A."/>
            <person name="Lutzoni F."/>
            <person name="Magnuson J."/>
            <person name="Mondo S."/>
            <person name="Nolan M."/>
            <person name="Ohm R."/>
            <person name="Pangilinan J."/>
            <person name="Park H.-J."/>
            <person name="Ramirez L."/>
            <person name="Alfaro M."/>
            <person name="Sun H."/>
            <person name="Tritt A."/>
            <person name="Yoshinaga Y."/>
            <person name="Zwiers L.-H."/>
            <person name="Turgeon B."/>
            <person name="Goodwin S."/>
            <person name="Spatafora J."/>
            <person name="Crous P."/>
            <person name="Grigoriev I."/>
        </authorList>
    </citation>
    <scope>NUCLEOTIDE SEQUENCE</scope>
    <source>
        <strain evidence="3">CBS 116005</strain>
    </source>
</reference>
<feature type="non-terminal residue" evidence="3">
    <location>
        <position position="1"/>
    </location>
</feature>
<organism evidence="3 4">
    <name type="scientific">Teratosphaeria nubilosa</name>
    <dbReference type="NCBI Taxonomy" id="161662"/>
    <lineage>
        <taxon>Eukaryota</taxon>
        <taxon>Fungi</taxon>
        <taxon>Dikarya</taxon>
        <taxon>Ascomycota</taxon>
        <taxon>Pezizomycotina</taxon>
        <taxon>Dothideomycetes</taxon>
        <taxon>Dothideomycetidae</taxon>
        <taxon>Mycosphaerellales</taxon>
        <taxon>Teratosphaeriaceae</taxon>
        <taxon>Teratosphaeria</taxon>
    </lineage>
</organism>
<feature type="compositionally biased region" description="Low complexity" evidence="2">
    <location>
        <begin position="221"/>
        <end position="245"/>
    </location>
</feature>
<feature type="compositionally biased region" description="Acidic residues" evidence="2">
    <location>
        <begin position="557"/>
        <end position="570"/>
    </location>
</feature>
<feature type="region of interest" description="Disordered" evidence="2">
    <location>
        <begin position="217"/>
        <end position="253"/>
    </location>
</feature>
<proteinExistence type="predicted"/>
<feature type="region of interest" description="Disordered" evidence="2">
    <location>
        <begin position="546"/>
        <end position="608"/>
    </location>
</feature>
<evidence type="ECO:0000313" key="4">
    <source>
        <dbReference type="Proteomes" id="UP000799436"/>
    </source>
</evidence>
<feature type="compositionally biased region" description="Basic and acidic residues" evidence="2">
    <location>
        <begin position="389"/>
        <end position="404"/>
    </location>
</feature>
<dbReference type="AlphaFoldDB" id="A0A6G1LLC3"/>
<dbReference type="InterPro" id="IPR018554">
    <property type="entry name" value="FRQ"/>
</dbReference>
<dbReference type="GO" id="GO:0005634">
    <property type="term" value="C:nucleus"/>
    <property type="evidence" value="ECO:0007669"/>
    <property type="project" value="InterPro"/>
</dbReference>
<gene>
    <name evidence="3" type="ORF">EJ03DRAFT_249433</name>
</gene>
<dbReference type="Proteomes" id="UP000799436">
    <property type="component" value="Unassembled WGS sequence"/>
</dbReference>
<feature type="compositionally biased region" description="Polar residues" evidence="2">
    <location>
        <begin position="583"/>
        <end position="593"/>
    </location>
</feature>
<dbReference type="GO" id="GO:0007623">
    <property type="term" value="P:circadian rhythm"/>
    <property type="evidence" value="ECO:0007669"/>
    <property type="project" value="InterPro"/>
</dbReference>
<evidence type="ECO:0000256" key="2">
    <source>
        <dbReference type="SAM" id="MobiDB-lite"/>
    </source>
</evidence>
<evidence type="ECO:0008006" key="5">
    <source>
        <dbReference type="Google" id="ProtNLM"/>
    </source>
</evidence>
<feature type="non-terminal residue" evidence="3">
    <location>
        <position position="893"/>
    </location>
</feature>
<dbReference type="EMBL" id="ML995810">
    <property type="protein sequence ID" value="KAF2773741.1"/>
    <property type="molecule type" value="Genomic_DNA"/>
</dbReference>
<feature type="region of interest" description="Disordered" evidence="2">
    <location>
        <begin position="754"/>
        <end position="868"/>
    </location>
</feature>
<keyword evidence="1" id="KW-0175">Coiled coil</keyword>
<feature type="coiled-coil region" evidence="1">
    <location>
        <begin position="136"/>
        <end position="163"/>
    </location>
</feature>
<feature type="compositionally biased region" description="Basic and acidic residues" evidence="2">
    <location>
        <begin position="754"/>
        <end position="765"/>
    </location>
</feature>
<dbReference type="OrthoDB" id="2536795at2759"/>
<feature type="compositionally biased region" description="Low complexity" evidence="2">
    <location>
        <begin position="358"/>
        <end position="367"/>
    </location>
</feature>
<feature type="compositionally biased region" description="Acidic residues" evidence="2">
    <location>
        <begin position="835"/>
        <end position="851"/>
    </location>
</feature>
<feature type="compositionally biased region" description="Polar residues" evidence="2">
    <location>
        <begin position="86"/>
        <end position="96"/>
    </location>
</feature>
<accession>A0A6G1LLC3</accession>
<feature type="region of interest" description="Disordered" evidence="2">
    <location>
        <begin position="470"/>
        <end position="523"/>
    </location>
</feature>
<feature type="compositionally biased region" description="Acidic residues" evidence="2">
    <location>
        <begin position="793"/>
        <end position="807"/>
    </location>
</feature>
<evidence type="ECO:0000313" key="3">
    <source>
        <dbReference type="EMBL" id="KAF2773741.1"/>
    </source>
</evidence>
<keyword evidence="4" id="KW-1185">Reference proteome</keyword>
<feature type="region of interest" description="Disordered" evidence="2">
    <location>
        <begin position="1"/>
        <end position="96"/>
    </location>
</feature>
<dbReference type="GO" id="GO:0006355">
    <property type="term" value="P:regulation of DNA-templated transcription"/>
    <property type="evidence" value="ECO:0007669"/>
    <property type="project" value="InterPro"/>
</dbReference>
<feature type="compositionally biased region" description="Low complexity" evidence="2">
    <location>
        <begin position="808"/>
        <end position="826"/>
    </location>
</feature>
<dbReference type="Pfam" id="PF09421">
    <property type="entry name" value="FRQ"/>
    <property type="match status" value="1"/>
</dbReference>
<feature type="compositionally biased region" description="Low complexity" evidence="2">
    <location>
        <begin position="375"/>
        <end position="386"/>
    </location>
</feature>
<feature type="region of interest" description="Disordered" evidence="2">
    <location>
        <begin position="640"/>
        <end position="702"/>
    </location>
</feature>
<sequence>HPRRPPANRSVSLLHSPKRKSQSLSSSDSEKDRPASYEDSPSSLQPLGRDSSGESSNVQDWFEESNNDVRDSTQFADNEPPFFMRNYSSSETPPEQQTALKQYLNTNDRSNSLPLRTGMLRLGTDGSSTDDYRGVIDDLTIANKKLKRRLKRYENLHDSHLKDEKLFEVRVHGLSSDKKRELEEMLRKFAASLGTPDGSEFPANGYEGLMPLLKHHQTGDSQAADSAYASMSASGQGSAGVAGSDSKSRSFNPTQASMRQNIHSYLHHIPEGLLPKQNPANMSERQKKRLVARRLEQIFSGKGATAGGHQQPVQQQEISQMAACADRTALEASGQQARLEGAREAQIMHQDDSRQESGSEAEAISESKLPAKTGAQDFAASSDQQQHSNEQRPTRPLDLDPHRESVPLDNIRYMRHLGFSPPDPEENPEEGHGWIYLNLLVGMAQLHTINVTPDFVRKALTEYGDKFELSPDGRKIRWRGHGAQVNDSSGHSGERENSDGTTDGQSPRKRPKLTHSNASGSFVPGLQAMAGAASQRHRVENQRLVYTPMFSHKDSTDTADDSSSEDDDDNSSPFPLNAAGESSGMTSSGVRTQSLKKPKKNKDDGPIIFYNNTRFCTDLSGERKPMGNVNAPSYTKTITQPIGVVKEDGGRSSEKRGPLGDGGDLPEAMDLSDNPIPESMELNFPQASPLKTPSDSSNSPVNLDASGIGGVWPADNFSITVDNRHARFDQSTHPVVSRGAKALPPQLARILRGHEGDKAQPDVHKSTILSARRKDLPPSELPPALSFMPFSDESLEDEDSDEDDVDDILISPPSAGAIPPSAAPQALNIPYLNPEQEDEAYEDDGGDDDGGISESSVDFLAAAREFDPESIRAKEREYDAIAAERLAEEIPAG</sequence>
<feature type="region of interest" description="Disordered" evidence="2">
    <location>
        <begin position="334"/>
        <end position="404"/>
    </location>
</feature>